<reference evidence="1" key="1">
    <citation type="submission" date="2021-01" db="EMBL/GenBank/DDBJ databases">
        <authorList>
            <person name="Sun Q."/>
        </authorList>
    </citation>
    <scope>NUCLEOTIDE SEQUENCE</scope>
    <source>
        <strain evidence="1">YIM B02566</strain>
    </source>
</reference>
<accession>A0ACC5R9M6</accession>
<evidence type="ECO:0000313" key="2">
    <source>
        <dbReference type="Proteomes" id="UP000616151"/>
    </source>
</evidence>
<dbReference type="Proteomes" id="UP000616151">
    <property type="component" value="Unassembled WGS sequence"/>
</dbReference>
<gene>
    <name evidence="1" type="ORF">JHL16_23440</name>
</gene>
<name>A0ACC5R9M6_9HYPH</name>
<dbReference type="EMBL" id="JAENHL010000008">
    <property type="protein sequence ID" value="MBK1869334.1"/>
    <property type="molecule type" value="Genomic_DNA"/>
</dbReference>
<evidence type="ECO:0000313" key="1">
    <source>
        <dbReference type="EMBL" id="MBK1869334.1"/>
    </source>
</evidence>
<keyword evidence="2" id="KW-1185">Reference proteome</keyword>
<sequence length="156" mass="17323">MDEMALIPTAGKSPISKLTSFVLGAEALSEAFRGIPQYDLFLLEFHSAQPPHVNSPGKRLVLRVDYSPRSPSIASQRGFPGDWYLRVYAVPRNLKAQIKKALLEDVLPSQMLPWLRDSGGLDGRAGSLMTDVFFDPGTQECYVQHYHGGLQPQRVP</sequence>
<comment type="caution">
    <text evidence="1">The sequence shown here is derived from an EMBL/GenBank/DDBJ whole genome shotgun (WGS) entry which is preliminary data.</text>
</comment>
<protein>
    <submittedName>
        <fullName evidence="1">Uncharacterized protein</fullName>
    </submittedName>
</protein>
<organism evidence="1 2">
    <name type="scientific">Taklimakanibacter albus</name>
    <dbReference type="NCBI Taxonomy" id="2800327"/>
    <lineage>
        <taxon>Bacteria</taxon>
        <taxon>Pseudomonadati</taxon>
        <taxon>Pseudomonadota</taxon>
        <taxon>Alphaproteobacteria</taxon>
        <taxon>Hyphomicrobiales</taxon>
        <taxon>Aestuariivirgaceae</taxon>
        <taxon>Taklimakanibacter</taxon>
    </lineage>
</organism>
<proteinExistence type="predicted"/>